<name>L8GHD7_ACACF</name>
<evidence type="ECO:0000313" key="1">
    <source>
        <dbReference type="EMBL" id="ELR12259.1"/>
    </source>
</evidence>
<reference evidence="1 2" key="1">
    <citation type="journal article" date="2013" name="Genome Biol.">
        <title>Genome of Acanthamoeba castellanii highlights extensive lateral gene transfer and early evolution of tyrosine kinase signaling.</title>
        <authorList>
            <person name="Clarke M."/>
            <person name="Lohan A.J."/>
            <person name="Liu B."/>
            <person name="Lagkouvardos I."/>
            <person name="Roy S."/>
            <person name="Zafar N."/>
            <person name="Bertelli C."/>
            <person name="Schilde C."/>
            <person name="Kianianmomeni A."/>
            <person name="Burglin T.R."/>
            <person name="Frech C."/>
            <person name="Turcotte B."/>
            <person name="Kopec K.O."/>
            <person name="Synnott J.M."/>
            <person name="Choo C."/>
            <person name="Paponov I."/>
            <person name="Finkler A."/>
            <person name="Soon Heng Tan C."/>
            <person name="Hutchins A.P."/>
            <person name="Weinmeier T."/>
            <person name="Rattei T."/>
            <person name="Chu J.S."/>
            <person name="Gimenez G."/>
            <person name="Irimia M."/>
            <person name="Rigden D.J."/>
            <person name="Fitzpatrick D.A."/>
            <person name="Lorenzo-Morales J."/>
            <person name="Bateman A."/>
            <person name="Chiu C.H."/>
            <person name="Tang P."/>
            <person name="Hegemann P."/>
            <person name="Fromm H."/>
            <person name="Raoult D."/>
            <person name="Greub G."/>
            <person name="Miranda-Saavedra D."/>
            <person name="Chen N."/>
            <person name="Nash P."/>
            <person name="Ginger M.L."/>
            <person name="Horn M."/>
            <person name="Schaap P."/>
            <person name="Caler L."/>
            <person name="Loftus B."/>
        </authorList>
    </citation>
    <scope>NUCLEOTIDE SEQUENCE [LARGE SCALE GENOMIC DNA]</scope>
    <source>
        <strain evidence="1 2">Neff</strain>
    </source>
</reference>
<dbReference type="VEuPathDB" id="AmoebaDB:ACA1_001510"/>
<dbReference type="RefSeq" id="XP_004334272.1">
    <property type="nucleotide sequence ID" value="XM_004334224.1"/>
</dbReference>
<proteinExistence type="predicted"/>
<dbReference type="AlphaFoldDB" id="L8GHD7"/>
<keyword evidence="2" id="KW-1185">Reference proteome</keyword>
<dbReference type="Proteomes" id="UP000011083">
    <property type="component" value="Unassembled WGS sequence"/>
</dbReference>
<accession>L8GHD7</accession>
<dbReference type="EMBL" id="KB008120">
    <property type="protein sequence ID" value="ELR12259.1"/>
    <property type="molecule type" value="Genomic_DNA"/>
</dbReference>
<gene>
    <name evidence="1" type="ORF">ACA1_001510</name>
</gene>
<protein>
    <submittedName>
        <fullName evidence="1">Uncharacterized protein</fullName>
    </submittedName>
</protein>
<evidence type="ECO:0000313" key="2">
    <source>
        <dbReference type="Proteomes" id="UP000011083"/>
    </source>
</evidence>
<dbReference type="KEGG" id="acan:ACA1_001510"/>
<sequence>METARKYKIIFVHVDETPHSVLLDLEVESVDQLTKAILKEVVDAAAKTVYIVEEGKTGLRPLIDLPTGPTLSVQVRATIDEIKGTLYTI</sequence>
<organism evidence="1 2">
    <name type="scientific">Acanthamoeba castellanii (strain ATCC 30010 / Neff)</name>
    <dbReference type="NCBI Taxonomy" id="1257118"/>
    <lineage>
        <taxon>Eukaryota</taxon>
        <taxon>Amoebozoa</taxon>
        <taxon>Discosea</taxon>
        <taxon>Longamoebia</taxon>
        <taxon>Centramoebida</taxon>
        <taxon>Acanthamoebidae</taxon>
        <taxon>Acanthamoeba</taxon>
    </lineage>
</organism>
<dbReference type="GeneID" id="14912756"/>